<feature type="domain" description="HTH cro/C1-type" evidence="1">
    <location>
        <begin position="13"/>
        <end position="67"/>
    </location>
</feature>
<reference evidence="2 3" key="1">
    <citation type="submission" date="2019-07" db="EMBL/GenBank/DDBJ databases">
        <authorList>
            <person name="Kim J."/>
        </authorList>
    </citation>
    <scope>NUCLEOTIDE SEQUENCE [LARGE SCALE GENOMIC DNA]</scope>
    <source>
        <strain evidence="2 3">MJ1a</strain>
    </source>
</reference>
<dbReference type="PROSITE" id="PS50943">
    <property type="entry name" value="HTH_CROC1"/>
    <property type="match status" value="1"/>
</dbReference>
<name>A0A563U600_9SPHI</name>
<dbReference type="CDD" id="cd00093">
    <property type="entry name" value="HTH_XRE"/>
    <property type="match status" value="1"/>
</dbReference>
<dbReference type="Proteomes" id="UP000318010">
    <property type="component" value="Unassembled WGS sequence"/>
</dbReference>
<evidence type="ECO:0000313" key="3">
    <source>
        <dbReference type="Proteomes" id="UP000318010"/>
    </source>
</evidence>
<dbReference type="InterPro" id="IPR010982">
    <property type="entry name" value="Lambda_DNA-bd_dom_sf"/>
</dbReference>
<organism evidence="2 3">
    <name type="scientific">Mucilaginibacter achroorhodeus</name>
    <dbReference type="NCBI Taxonomy" id="2599294"/>
    <lineage>
        <taxon>Bacteria</taxon>
        <taxon>Pseudomonadati</taxon>
        <taxon>Bacteroidota</taxon>
        <taxon>Sphingobacteriia</taxon>
        <taxon>Sphingobacteriales</taxon>
        <taxon>Sphingobacteriaceae</taxon>
        <taxon>Mucilaginibacter</taxon>
    </lineage>
</organism>
<dbReference type="OrthoDB" id="7865033at2"/>
<dbReference type="RefSeq" id="WP_146269791.1">
    <property type="nucleotide sequence ID" value="NZ_VOEI01000002.1"/>
</dbReference>
<dbReference type="Gene3D" id="1.10.260.40">
    <property type="entry name" value="lambda repressor-like DNA-binding domains"/>
    <property type="match status" value="1"/>
</dbReference>
<sequence>MAKKDEKILYNRIKSELADAQISNQELAKKLDVAVETVSSWCTNSAQPSIKRLFDIARVLDINVQKLLVPTRPNRLG</sequence>
<dbReference type="SMART" id="SM00530">
    <property type="entry name" value="HTH_XRE"/>
    <property type="match status" value="1"/>
</dbReference>
<protein>
    <submittedName>
        <fullName evidence="2">Helix-turn-helix transcriptional regulator</fullName>
    </submittedName>
</protein>
<evidence type="ECO:0000313" key="2">
    <source>
        <dbReference type="EMBL" id="TWR26786.1"/>
    </source>
</evidence>
<dbReference type="Pfam" id="PF01381">
    <property type="entry name" value="HTH_3"/>
    <property type="match status" value="1"/>
</dbReference>
<dbReference type="InterPro" id="IPR001387">
    <property type="entry name" value="Cro/C1-type_HTH"/>
</dbReference>
<comment type="caution">
    <text evidence="2">The sequence shown here is derived from an EMBL/GenBank/DDBJ whole genome shotgun (WGS) entry which is preliminary data.</text>
</comment>
<dbReference type="EMBL" id="VOEI01000002">
    <property type="protein sequence ID" value="TWR26786.1"/>
    <property type="molecule type" value="Genomic_DNA"/>
</dbReference>
<dbReference type="AlphaFoldDB" id="A0A563U600"/>
<accession>A0A563U600</accession>
<gene>
    <name evidence="2" type="ORF">FPZ42_07040</name>
</gene>
<keyword evidence="3" id="KW-1185">Reference proteome</keyword>
<dbReference type="SUPFAM" id="SSF47413">
    <property type="entry name" value="lambda repressor-like DNA-binding domains"/>
    <property type="match status" value="1"/>
</dbReference>
<proteinExistence type="predicted"/>
<evidence type="ECO:0000259" key="1">
    <source>
        <dbReference type="PROSITE" id="PS50943"/>
    </source>
</evidence>
<dbReference type="GO" id="GO:0003677">
    <property type="term" value="F:DNA binding"/>
    <property type="evidence" value="ECO:0007669"/>
    <property type="project" value="InterPro"/>
</dbReference>